<dbReference type="Proteomes" id="UP000652219">
    <property type="component" value="Unassembled WGS sequence"/>
</dbReference>
<sequence>MSRPTPPSRAGKASGVGSPDDPGKAGPSRQDVVSTTEQPGNGWPHPEQPDKAPGFSGSVLFQLHIDSRQPERIAGQLTRISRADGACSRTNYKNPICSDSRDFSR</sequence>
<feature type="region of interest" description="Disordered" evidence="1">
    <location>
        <begin position="1"/>
        <end position="57"/>
    </location>
</feature>
<dbReference type="AlphaFoldDB" id="A0A8H6JRD3"/>
<evidence type="ECO:0000313" key="3">
    <source>
        <dbReference type="Proteomes" id="UP000652219"/>
    </source>
</evidence>
<comment type="caution">
    <text evidence="2">The sequence shown here is derived from an EMBL/GenBank/DDBJ whole genome shotgun (WGS) entry which is preliminary data.</text>
</comment>
<dbReference type="EMBL" id="WIGN01000018">
    <property type="protein sequence ID" value="KAF6817949.1"/>
    <property type="molecule type" value="Genomic_DNA"/>
</dbReference>
<reference evidence="2 3" key="1">
    <citation type="journal article" date="2020" name="Phytopathology">
        <title>Genome Sequence Resources of Colletotrichum truncatum, C. plurivorum, C. musicola, and C. sojae: Four Species Pathogenic to Soybean (Glycine max).</title>
        <authorList>
            <person name="Rogerio F."/>
            <person name="Boufleur T.R."/>
            <person name="Ciampi-Guillardi M."/>
            <person name="Sukno S.A."/>
            <person name="Thon M.R."/>
            <person name="Massola Junior N.S."/>
            <person name="Baroncelli R."/>
        </authorList>
    </citation>
    <scope>NUCLEOTIDE SEQUENCE [LARGE SCALE GENOMIC DNA]</scope>
    <source>
        <strain evidence="2 3">LFN0009</strain>
    </source>
</reference>
<organism evidence="2 3">
    <name type="scientific">Colletotrichum sojae</name>
    <dbReference type="NCBI Taxonomy" id="2175907"/>
    <lineage>
        <taxon>Eukaryota</taxon>
        <taxon>Fungi</taxon>
        <taxon>Dikarya</taxon>
        <taxon>Ascomycota</taxon>
        <taxon>Pezizomycotina</taxon>
        <taxon>Sordariomycetes</taxon>
        <taxon>Hypocreomycetidae</taxon>
        <taxon>Glomerellales</taxon>
        <taxon>Glomerellaceae</taxon>
        <taxon>Colletotrichum</taxon>
        <taxon>Colletotrichum orchidearum species complex</taxon>
    </lineage>
</organism>
<name>A0A8H6JRD3_9PEZI</name>
<gene>
    <name evidence="2" type="ORF">CSOJ01_02086</name>
</gene>
<proteinExistence type="predicted"/>
<protein>
    <submittedName>
        <fullName evidence="2">Uncharacterized protein</fullName>
    </submittedName>
</protein>
<evidence type="ECO:0000313" key="2">
    <source>
        <dbReference type="EMBL" id="KAF6817949.1"/>
    </source>
</evidence>
<evidence type="ECO:0000256" key="1">
    <source>
        <dbReference type="SAM" id="MobiDB-lite"/>
    </source>
</evidence>
<keyword evidence="3" id="KW-1185">Reference proteome</keyword>
<accession>A0A8H6JRD3</accession>